<evidence type="ECO:0000259" key="1">
    <source>
        <dbReference type="Pfam" id="PF00534"/>
    </source>
</evidence>
<dbReference type="RefSeq" id="WP_128360234.1">
    <property type="nucleotide sequence ID" value="NZ_CP053840.1"/>
</dbReference>
<dbReference type="InterPro" id="IPR028098">
    <property type="entry name" value="Glyco_trans_4-like_N"/>
</dbReference>
<gene>
    <name evidence="3" type="ORF">AVENP_2448</name>
</gene>
<dbReference type="GO" id="GO:0016757">
    <property type="term" value="F:glycosyltransferase activity"/>
    <property type="evidence" value="ECO:0007669"/>
    <property type="project" value="InterPro"/>
</dbReference>
<proteinExistence type="predicted"/>
<dbReference type="Pfam" id="PF13439">
    <property type="entry name" value="Glyco_transf_4"/>
    <property type="match status" value="1"/>
</dbReference>
<dbReference type="InterPro" id="IPR001296">
    <property type="entry name" value="Glyco_trans_1"/>
</dbReference>
<keyword evidence="4" id="KW-1185">Reference proteome</keyword>
<feature type="domain" description="Glycosyl transferase family 1" evidence="1">
    <location>
        <begin position="159"/>
        <end position="308"/>
    </location>
</feature>
<dbReference type="SUPFAM" id="SSF53756">
    <property type="entry name" value="UDP-Glycosyltransferase/glycogen phosphorylase"/>
    <property type="match status" value="1"/>
</dbReference>
<sequence>MKICQVLAGNEDGGLEKHTIELSKQLANRGFDITVIAHKDFEESFENIKFIPLDLSKSRNNFFILFKLYKILKKENFDIIHTQANKATSMVTKIKSFINSKIVSTLHNYKKNLLAFEKSDFVITVSDNIGKDLKTKNRVTIYNGIAFNSDENLKIDLYFKYNIEKDKFIICSVARLTKVKRFELILAAIKNLNLHLILVGSGDEEKSLKNEVARLDIKNKVTFTGNLANAEVKKIVSSSSLFVMSSDNEGFPYTFVETMFCKTPFISTPVSDMEKLLGAKYTVPFSNIEKLSNKIEFIKDNYAEVISDFQEKFDYAQNKFTIENMLNETVEVYKEVLK</sequence>
<dbReference type="PANTHER" id="PTHR12526:SF638">
    <property type="entry name" value="SPORE COAT PROTEIN SA"/>
    <property type="match status" value="1"/>
</dbReference>
<evidence type="ECO:0000313" key="4">
    <source>
        <dbReference type="Proteomes" id="UP000503482"/>
    </source>
</evidence>
<reference evidence="3 4" key="1">
    <citation type="submission" date="2020-05" db="EMBL/GenBank/DDBJ databases">
        <title>Complete genome sequencing of Campylobacter and Arcobacter type strains.</title>
        <authorList>
            <person name="Miller W.G."/>
            <person name="Yee E."/>
        </authorList>
    </citation>
    <scope>NUCLEOTIDE SEQUENCE [LARGE SCALE GENOMIC DNA]</scope>
    <source>
        <strain evidence="3 4">LMG 26156</strain>
    </source>
</reference>
<evidence type="ECO:0000259" key="2">
    <source>
        <dbReference type="Pfam" id="PF13439"/>
    </source>
</evidence>
<organism evidence="3 4">
    <name type="scientific">Arcobacter venerupis</name>
    <dbReference type="NCBI Taxonomy" id="1054033"/>
    <lineage>
        <taxon>Bacteria</taxon>
        <taxon>Pseudomonadati</taxon>
        <taxon>Campylobacterota</taxon>
        <taxon>Epsilonproteobacteria</taxon>
        <taxon>Campylobacterales</taxon>
        <taxon>Arcobacteraceae</taxon>
        <taxon>Arcobacter</taxon>
    </lineage>
</organism>
<feature type="domain" description="Glycosyltransferase subfamily 4-like N-terminal" evidence="2">
    <location>
        <begin position="13"/>
        <end position="145"/>
    </location>
</feature>
<dbReference type="Pfam" id="PF00534">
    <property type="entry name" value="Glycos_transf_1"/>
    <property type="match status" value="1"/>
</dbReference>
<dbReference type="Proteomes" id="UP000503482">
    <property type="component" value="Chromosome"/>
</dbReference>
<name>A0AAE7BCW2_9BACT</name>
<accession>A0AAE7BCW2</accession>
<dbReference type="KEGG" id="avp:AVENP_2448"/>
<protein>
    <submittedName>
        <fullName evidence="3">Glycosyltransferase, family 1</fullName>
    </submittedName>
</protein>
<dbReference type="PANTHER" id="PTHR12526">
    <property type="entry name" value="GLYCOSYLTRANSFERASE"/>
    <property type="match status" value="1"/>
</dbReference>
<dbReference type="Gene3D" id="3.40.50.2000">
    <property type="entry name" value="Glycogen Phosphorylase B"/>
    <property type="match status" value="2"/>
</dbReference>
<dbReference type="CDD" id="cd03801">
    <property type="entry name" value="GT4_PimA-like"/>
    <property type="match status" value="1"/>
</dbReference>
<dbReference type="AlphaFoldDB" id="A0AAE7BCW2"/>
<evidence type="ECO:0000313" key="3">
    <source>
        <dbReference type="EMBL" id="QKF67962.1"/>
    </source>
</evidence>
<dbReference type="EMBL" id="CP053840">
    <property type="protein sequence ID" value="QKF67962.1"/>
    <property type="molecule type" value="Genomic_DNA"/>
</dbReference>